<dbReference type="Proteomes" id="UP000371977">
    <property type="component" value="Unassembled WGS sequence"/>
</dbReference>
<dbReference type="SUPFAM" id="SSF52540">
    <property type="entry name" value="P-loop containing nucleoside triphosphate hydrolases"/>
    <property type="match status" value="2"/>
</dbReference>
<dbReference type="Gene3D" id="3.40.50.300">
    <property type="entry name" value="P-loop containing nucleotide triphosphate hydrolases"/>
    <property type="match status" value="2"/>
</dbReference>
<dbReference type="RefSeq" id="WP_148621649.1">
    <property type="nucleotide sequence ID" value="NZ_SDGZ01000003.1"/>
</dbReference>
<gene>
    <name evidence="6" type="ORF">ESZ50_00580</name>
</gene>
<evidence type="ECO:0000259" key="5">
    <source>
        <dbReference type="SMART" id="SM00382"/>
    </source>
</evidence>
<dbReference type="AlphaFoldDB" id="A0A6C2CCB8"/>
<dbReference type="PANTHER" id="PTHR11638:SF18">
    <property type="entry name" value="HEAT SHOCK PROTEIN 104"/>
    <property type="match status" value="1"/>
</dbReference>
<dbReference type="Gene3D" id="1.10.8.60">
    <property type="match status" value="1"/>
</dbReference>
<dbReference type="SMART" id="SM00382">
    <property type="entry name" value="AAA"/>
    <property type="match status" value="2"/>
</dbReference>
<dbReference type="GO" id="GO:0006508">
    <property type="term" value="P:proteolysis"/>
    <property type="evidence" value="ECO:0007669"/>
    <property type="project" value="UniProtKB-KW"/>
</dbReference>
<evidence type="ECO:0000313" key="6">
    <source>
        <dbReference type="EMBL" id="TYC51063.1"/>
    </source>
</evidence>
<dbReference type="InterPro" id="IPR041546">
    <property type="entry name" value="ClpA/ClpB_AAA_lid"/>
</dbReference>
<accession>A0A6C2CCB8</accession>
<evidence type="ECO:0000256" key="2">
    <source>
        <dbReference type="ARBA" id="ARBA00022741"/>
    </source>
</evidence>
<protein>
    <submittedName>
        <fullName evidence="6">ATP-dependent Clp protease ATP-binding subunit</fullName>
    </submittedName>
</protein>
<dbReference type="InterPro" id="IPR027417">
    <property type="entry name" value="P-loop_NTPase"/>
</dbReference>
<dbReference type="Pfam" id="PF17871">
    <property type="entry name" value="AAA_lid_9"/>
    <property type="match status" value="1"/>
</dbReference>
<feature type="domain" description="AAA+ ATPase" evidence="5">
    <location>
        <begin position="45"/>
        <end position="191"/>
    </location>
</feature>
<evidence type="ECO:0000256" key="3">
    <source>
        <dbReference type="ARBA" id="ARBA00022840"/>
    </source>
</evidence>
<keyword evidence="1" id="KW-0677">Repeat</keyword>
<sequence length="631" mass="71049">MAEDNYIERFTTNFSKLVAQDPGKYGAFERESELRQIIRTLNQARKNSVAIVGEAGVGKTALIEELAKKIEFEPDDLPENLRAKTILGLELSALMEYQDGATFASNLYNLVDHVKADKSIILFIDEMHELIGTGSDGNSSMDAANILKPAIGRGEIQVIGATTLEEYHEYIESDKAIRRRFSRVHLDELTTQQTLAVLNNIKADFEKRTGVNVPEGKGLLEAVVSFSDRFITTEYFPDKAVTLLDSALSEAKLNEHSLLEFDDIAEIIHEQYFVPLAVLNETDNSRLYNLLERMQGDVIGQDEALKKITNGIRVRAAGLGDMSKPLSFLLAGTPGVGKTETAKSLARHFFGGEDQIIRFDMSEFKFAKASMELFIERAAEAVKYHPYSVLLLDEIEKADPMIWDLLLQILDDGRLTDRYGQLINFKDLIVIMTTNIGHKLILDRDERSEEYKRDEASKNTFSQDFESALRGAGMRQELISRIGSVVVYSPLSDLDVLQIIDLKMAKLSAQAAKQNYQIIYKQDQIEKLIPTFAENYEEIGDETTGSFPLSDYLLERGYKRNQGVRPLDDVILDHVEALVAEGILEERRTGISKGHSFVFRTWGNPPDDTHPRGRWDTVVTQFEIEEVASDV</sequence>
<dbReference type="InterPro" id="IPR003959">
    <property type="entry name" value="ATPase_AAA_core"/>
</dbReference>
<dbReference type="Pfam" id="PF00004">
    <property type="entry name" value="AAA"/>
    <property type="match status" value="1"/>
</dbReference>
<dbReference type="PANTHER" id="PTHR11638">
    <property type="entry name" value="ATP-DEPENDENT CLP PROTEASE"/>
    <property type="match status" value="1"/>
</dbReference>
<dbReference type="EMBL" id="SDGZ01000003">
    <property type="protein sequence ID" value="TYC51063.1"/>
    <property type="molecule type" value="Genomic_DNA"/>
</dbReference>
<reference evidence="6 7" key="1">
    <citation type="submission" date="2019-01" db="EMBL/GenBank/DDBJ databases">
        <title>Weissella sp. nov., a novel lactic acid bacterium isolated from animal feces.</title>
        <authorList>
            <person name="Wang L.-T."/>
        </authorList>
    </citation>
    <scope>NUCLEOTIDE SEQUENCE [LARGE SCALE GENOMIC DNA]</scope>
    <source>
        <strain evidence="6 7">8H-2</strain>
    </source>
</reference>
<dbReference type="CDD" id="cd19499">
    <property type="entry name" value="RecA-like_ClpB_Hsp104-like"/>
    <property type="match status" value="1"/>
</dbReference>
<feature type="domain" description="AAA+ ATPase" evidence="5">
    <location>
        <begin position="324"/>
        <end position="455"/>
    </location>
</feature>
<keyword evidence="7" id="KW-1185">Reference proteome</keyword>
<evidence type="ECO:0000256" key="1">
    <source>
        <dbReference type="ARBA" id="ARBA00022737"/>
    </source>
</evidence>
<dbReference type="GO" id="GO:0016887">
    <property type="term" value="F:ATP hydrolysis activity"/>
    <property type="evidence" value="ECO:0007669"/>
    <property type="project" value="InterPro"/>
</dbReference>
<comment type="function">
    <text evidence="4">Part of a stress-induced multi-chaperone system, it is involved in the recovery of the cell from heat-induced damage, in cooperation with DnaK, DnaJ and GrpE. Acts before DnaK, in the processing of protein aggregates. Protein binding stimulates the ATPase activity; ATP hydrolysis unfolds the denatured protein aggregates, which probably helps expose new hydrophobic binding sites on the surface of ClpB-bound aggregates, contributing to the solubilization and refolding of denatured protein aggregates by DnaK.</text>
</comment>
<evidence type="ECO:0000256" key="4">
    <source>
        <dbReference type="ARBA" id="ARBA00025613"/>
    </source>
</evidence>
<dbReference type="CDD" id="cd00009">
    <property type="entry name" value="AAA"/>
    <property type="match status" value="1"/>
</dbReference>
<keyword evidence="6" id="KW-0645">Protease</keyword>
<dbReference type="OrthoDB" id="2144783at2"/>
<dbReference type="GO" id="GO:0034605">
    <property type="term" value="P:cellular response to heat"/>
    <property type="evidence" value="ECO:0007669"/>
    <property type="project" value="TreeGrafter"/>
</dbReference>
<dbReference type="InterPro" id="IPR050130">
    <property type="entry name" value="ClpA_ClpB"/>
</dbReference>
<keyword evidence="3 6" id="KW-0067">ATP-binding</keyword>
<name>A0A6C2CCB8_9LACO</name>
<organism evidence="6 7">
    <name type="scientific">Weissella muntiaci</name>
    <dbReference type="NCBI Taxonomy" id="2508881"/>
    <lineage>
        <taxon>Bacteria</taxon>
        <taxon>Bacillati</taxon>
        <taxon>Bacillota</taxon>
        <taxon>Bacilli</taxon>
        <taxon>Lactobacillales</taxon>
        <taxon>Lactobacillaceae</taxon>
        <taxon>Weissella</taxon>
    </lineage>
</organism>
<dbReference type="GO" id="GO:0005524">
    <property type="term" value="F:ATP binding"/>
    <property type="evidence" value="ECO:0007669"/>
    <property type="project" value="UniProtKB-KW"/>
</dbReference>
<proteinExistence type="predicted"/>
<dbReference type="PRINTS" id="PR00300">
    <property type="entry name" value="CLPPROTEASEA"/>
</dbReference>
<evidence type="ECO:0000313" key="7">
    <source>
        <dbReference type="Proteomes" id="UP000371977"/>
    </source>
</evidence>
<keyword evidence="6" id="KW-0378">Hydrolase</keyword>
<dbReference type="Pfam" id="PF07724">
    <property type="entry name" value="AAA_2"/>
    <property type="match status" value="1"/>
</dbReference>
<dbReference type="InterPro" id="IPR001270">
    <property type="entry name" value="ClpA/B"/>
</dbReference>
<comment type="caution">
    <text evidence="6">The sequence shown here is derived from an EMBL/GenBank/DDBJ whole genome shotgun (WGS) entry which is preliminary data.</text>
</comment>
<dbReference type="InterPro" id="IPR003593">
    <property type="entry name" value="AAA+_ATPase"/>
</dbReference>
<keyword evidence="2" id="KW-0547">Nucleotide-binding</keyword>
<dbReference type="GO" id="GO:0008233">
    <property type="term" value="F:peptidase activity"/>
    <property type="evidence" value="ECO:0007669"/>
    <property type="project" value="UniProtKB-KW"/>
</dbReference>
<dbReference type="GO" id="GO:0005737">
    <property type="term" value="C:cytoplasm"/>
    <property type="evidence" value="ECO:0007669"/>
    <property type="project" value="TreeGrafter"/>
</dbReference>